<evidence type="ECO:0000313" key="4">
    <source>
        <dbReference type="EMBL" id="OCK83561.1"/>
    </source>
</evidence>
<protein>
    <recommendedName>
        <fullName evidence="6">Ankyrin</fullName>
    </recommendedName>
</protein>
<dbReference type="AlphaFoldDB" id="A0A8E2EGV8"/>
<evidence type="ECO:0000313" key="5">
    <source>
        <dbReference type="Proteomes" id="UP000250266"/>
    </source>
</evidence>
<dbReference type="Gene3D" id="1.25.40.20">
    <property type="entry name" value="Ankyrin repeat-containing domain"/>
    <property type="match status" value="1"/>
</dbReference>
<feature type="repeat" description="ANK" evidence="3">
    <location>
        <begin position="52"/>
        <end position="78"/>
    </location>
</feature>
<feature type="non-terminal residue" evidence="4">
    <location>
        <position position="1"/>
    </location>
</feature>
<evidence type="ECO:0000256" key="2">
    <source>
        <dbReference type="ARBA" id="ARBA00023043"/>
    </source>
</evidence>
<keyword evidence="5" id="KW-1185">Reference proteome</keyword>
<dbReference type="InterPro" id="IPR036770">
    <property type="entry name" value="Ankyrin_rpt-contain_sf"/>
</dbReference>
<sequence>KHKIVEQFLDRGVSPNTGPEKRALLEAAWYKDPINLKLLLEFGGDPNAPIADGNTPLKSACQHNHEEEAKLLLEYGAD</sequence>
<dbReference type="SUPFAM" id="SSF48403">
    <property type="entry name" value="Ankyrin repeat"/>
    <property type="match status" value="1"/>
</dbReference>
<proteinExistence type="predicted"/>
<dbReference type="PANTHER" id="PTHR24189">
    <property type="entry name" value="MYOTROPHIN"/>
    <property type="match status" value="1"/>
</dbReference>
<evidence type="ECO:0008006" key="6">
    <source>
        <dbReference type="Google" id="ProtNLM"/>
    </source>
</evidence>
<dbReference type="Pfam" id="PF12796">
    <property type="entry name" value="Ank_2"/>
    <property type="match status" value="1"/>
</dbReference>
<keyword evidence="1" id="KW-0677">Repeat</keyword>
<dbReference type="Proteomes" id="UP000250266">
    <property type="component" value="Unassembled WGS sequence"/>
</dbReference>
<feature type="non-terminal residue" evidence="4">
    <location>
        <position position="78"/>
    </location>
</feature>
<organism evidence="4 5">
    <name type="scientific">Lepidopterella palustris CBS 459.81</name>
    <dbReference type="NCBI Taxonomy" id="1314670"/>
    <lineage>
        <taxon>Eukaryota</taxon>
        <taxon>Fungi</taxon>
        <taxon>Dikarya</taxon>
        <taxon>Ascomycota</taxon>
        <taxon>Pezizomycotina</taxon>
        <taxon>Dothideomycetes</taxon>
        <taxon>Pleosporomycetidae</taxon>
        <taxon>Mytilinidiales</taxon>
        <taxon>Argynnaceae</taxon>
        <taxon>Lepidopterella</taxon>
    </lineage>
</organism>
<evidence type="ECO:0000256" key="3">
    <source>
        <dbReference type="PROSITE-ProRule" id="PRU00023"/>
    </source>
</evidence>
<name>A0A8E2EGV8_9PEZI</name>
<gene>
    <name evidence="4" type="ORF">K432DRAFT_259760</name>
</gene>
<dbReference type="PROSITE" id="PS50297">
    <property type="entry name" value="ANK_REP_REGION"/>
    <property type="match status" value="1"/>
</dbReference>
<dbReference type="OrthoDB" id="426293at2759"/>
<evidence type="ECO:0000256" key="1">
    <source>
        <dbReference type="ARBA" id="ARBA00022737"/>
    </source>
</evidence>
<dbReference type="InterPro" id="IPR050745">
    <property type="entry name" value="Multifunctional_regulatory"/>
</dbReference>
<reference evidence="4 5" key="1">
    <citation type="journal article" date="2016" name="Nat. Commun.">
        <title>Ectomycorrhizal ecology is imprinted in the genome of the dominant symbiotic fungus Cenococcum geophilum.</title>
        <authorList>
            <consortium name="DOE Joint Genome Institute"/>
            <person name="Peter M."/>
            <person name="Kohler A."/>
            <person name="Ohm R.A."/>
            <person name="Kuo A."/>
            <person name="Krutzmann J."/>
            <person name="Morin E."/>
            <person name="Arend M."/>
            <person name="Barry K.W."/>
            <person name="Binder M."/>
            <person name="Choi C."/>
            <person name="Clum A."/>
            <person name="Copeland A."/>
            <person name="Grisel N."/>
            <person name="Haridas S."/>
            <person name="Kipfer T."/>
            <person name="LaButti K."/>
            <person name="Lindquist E."/>
            <person name="Lipzen A."/>
            <person name="Maire R."/>
            <person name="Meier B."/>
            <person name="Mihaltcheva S."/>
            <person name="Molinier V."/>
            <person name="Murat C."/>
            <person name="Poggeler S."/>
            <person name="Quandt C.A."/>
            <person name="Sperisen C."/>
            <person name="Tritt A."/>
            <person name="Tisserant E."/>
            <person name="Crous P.W."/>
            <person name="Henrissat B."/>
            <person name="Nehls U."/>
            <person name="Egli S."/>
            <person name="Spatafora J.W."/>
            <person name="Grigoriev I.V."/>
            <person name="Martin F.M."/>
        </authorList>
    </citation>
    <scope>NUCLEOTIDE SEQUENCE [LARGE SCALE GENOMIC DNA]</scope>
    <source>
        <strain evidence="4 5">CBS 459.81</strain>
    </source>
</reference>
<keyword evidence="2 3" id="KW-0040">ANK repeat</keyword>
<dbReference type="InterPro" id="IPR002110">
    <property type="entry name" value="Ankyrin_rpt"/>
</dbReference>
<dbReference type="PANTHER" id="PTHR24189:SF50">
    <property type="entry name" value="ANKYRIN REPEAT AND SOCS BOX PROTEIN 2"/>
    <property type="match status" value="1"/>
</dbReference>
<dbReference type="PROSITE" id="PS50088">
    <property type="entry name" value="ANK_REPEAT"/>
    <property type="match status" value="1"/>
</dbReference>
<accession>A0A8E2EGV8</accession>
<dbReference type="EMBL" id="KV744858">
    <property type="protein sequence ID" value="OCK83561.1"/>
    <property type="molecule type" value="Genomic_DNA"/>
</dbReference>